<dbReference type="InterPro" id="IPR001173">
    <property type="entry name" value="Glyco_trans_2-like"/>
</dbReference>
<dbReference type="SUPFAM" id="SSF53448">
    <property type="entry name" value="Nucleotide-diphospho-sugar transferases"/>
    <property type="match status" value="1"/>
</dbReference>
<dbReference type="InterPro" id="IPR026461">
    <property type="entry name" value="Trfase_2_rSAM/seldom_assoc"/>
</dbReference>
<keyword evidence="5" id="KW-0472">Membrane</keyword>
<organism evidence="7 8">
    <name type="scientific">Sungkyunkwania multivorans</name>
    <dbReference type="NCBI Taxonomy" id="1173618"/>
    <lineage>
        <taxon>Bacteria</taxon>
        <taxon>Pseudomonadati</taxon>
        <taxon>Bacteroidota</taxon>
        <taxon>Flavobacteriia</taxon>
        <taxon>Flavobacteriales</taxon>
        <taxon>Flavobacteriaceae</taxon>
        <taxon>Sungkyunkwania</taxon>
    </lineage>
</organism>
<name>A0ABW3D0F5_9FLAO</name>
<dbReference type="NCBIfam" id="TIGR04283">
    <property type="entry name" value="glyco_like_mftF"/>
    <property type="match status" value="1"/>
</dbReference>
<evidence type="ECO:0000256" key="3">
    <source>
        <dbReference type="ARBA" id="ARBA00022676"/>
    </source>
</evidence>
<dbReference type="CDD" id="cd02522">
    <property type="entry name" value="GT_2_like_a"/>
    <property type="match status" value="1"/>
</dbReference>
<dbReference type="Gene3D" id="3.90.550.10">
    <property type="entry name" value="Spore Coat Polysaccharide Biosynthesis Protein SpsA, Chain A"/>
    <property type="match status" value="1"/>
</dbReference>
<keyword evidence="2" id="KW-1003">Cell membrane</keyword>
<evidence type="ECO:0000256" key="4">
    <source>
        <dbReference type="ARBA" id="ARBA00022679"/>
    </source>
</evidence>
<dbReference type="EMBL" id="JBHTJH010000017">
    <property type="protein sequence ID" value="MFD0863564.1"/>
    <property type="molecule type" value="Genomic_DNA"/>
</dbReference>
<evidence type="ECO:0000256" key="1">
    <source>
        <dbReference type="ARBA" id="ARBA00004236"/>
    </source>
</evidence>
<dbReference type="RefSeq" id="WP_386409715.1">
    <property type="nucleotide sequence ID" value="NZ_JBHTJH010000017.1"/>
</dbReference>
<sequence length="278" mass="31414">MKISIVIPILNEVSTIETLLIYLLKNSSDNYVNEIIVVDGGSVDGSQEIVSSFVNSLLVGQTGSAFSNKVGEKKYREVRGLDTISVNTEITPRRNGIVGLGPDIQIISAEKGRAKQMNVGARAAKGDVLYFLHADSVPPKYFDKAIIDEISNGASAGCFRMKFDSDHPFLRFCQWFTRFNVRGCRGGDQSLFIKKSLFETMDGFDETYRIYEDCEFIGRLYDIGSFTVIPDYVTTSARKYEKNGTWRLQYHFTVIHLKKFFGASPERLYKYYVDNITS</sequence>
<gene>
    <name evidence="7" type="ORF">ACFQ1M_15210</name>
</gene>
<reference evidence="8" key="1">
    <citation type="journal article" date="2019" name="Int. J. Syst. Evol. Microbiol.">
        <title>The Global Catalogue of Microorganisms (GCM) 10K type strain sequencing project: providing services to taxonomists for standard genome sequencing and annotation.</title>
        <authorList>
            <consortium name="The Broad Institute Genomics Platform"/>
            <consortium name="The Broad Institute Genome Sequencing Center for Infectious Disease"/>
            <person name="Wu L."/>
            <person name="Ma J."/>
        </authorList>
    </citation>
    <scope>NUCLEOTIDE SEQUENCE [LARGE SCALE GENOMIC DNA]</scope>
    <source>
        <strain evidence="8">CCUG 62952</strain>
    </source>
</reference>
<dbReference type="PANTHER" id="PTHR43646">
    <property type="entry name" value="GLYCOSYLTRANSFERASE"/>
    <property type="match status" value="1"/>
</dbReference>
<keyword evidence="8" id="KW-1185">Reference proteome</keyword>
<dbReference type="InterPro" id="IPR029044">
    <property type="entry name" value="Nucleotide-diphossugar_trans"/>
</dbReference>
<evidence type="ECO:0000313" key="7">
    <source>
        <dbReference type="EMBL" id="MFD0863564.1"/>
    </source>
</evidence>
<keyword evidence="3" id="KW-0328">Glycosyltransferase</keyword>
<feature type="domain" description="Glycosyltransferase 2-like" evidence="6">
    <location>
        <begin position="101"/>
        <end position="169"/>
    </location>
</feature>
<comment type="subcellular location">
    <subcellularLocation>
        <location evidence="1">Cell membrane</location>
    </subcellularLocation>
</comment>
<comment type="caution">
    <text evidence="7">The sequence shown here is derived from an EMBL/GenBank/DDBJ whole genome shotgun (WGS) entry which is preliminary data.</text>
</comment>
<proteinExistence type="predicted"/>
<evidence type="ECO:0000259" key="6">
    <source>
        <dbReference type="Pfam" id="PF00535"/>
    </source>
</evidence>
<evidence type="ECO:0000256" key="5">
    <source>
        <dbReference type="ARBA" id="ARBA00023136"/>
    </source>
</evidence>
<accession>A0ABW3D0F5</accession>
<keyword evidence="4" id="KW-0808">Transferase</keyword>
<protein>
    <submittedName>
        <fullName evidence="7">TIGR04283 family arsenosugar biosynthesis glycosyltransferase</fullName>
    </submittedName>
</protein>
<evidence type="ECO:0000313" key="8">
    <source>
        <dbReference type="Proteomes" id="UP001596978"/>
    </source>
</evidence>
<dbReference type="Proteomes" id="UP001596978">
    <property type="component" value="Unassembled WGS sequence"/>
</dbReference>
<dbReference type="Pfam" id="PF00535">
    <property type="entry name" value="Glycos_transf_2"/>
    <property type="match status" value="2"/>
</dbReference>
<feature type="domain" description="Glycosyltransferase 2-like" evidence="6">
    <location>
        <begin position="4"/>
        <end position="55"/>
    </location>
</feature>
<dbReference type="PANTHER" id="PTHR43646:SF2">
    <property type="entry name" value="GLYCOSYLTRANSFERASE 2-LIKE DOMAIN-CONTAINING PROTEIN"/>
    <property type="match status" value="1"/>
</dbReference>
<evidence type="ECO:0000256" key="2">
    <source>
        <dbReference type="ARBA" id="ARBA00022475"/>
    </source>
</evidence>